<dbReference type="EMBL" id="CZBV01000006">
    <property type="protein sequence ID" value="CUQ88578.1"/>
    <property type="molecule type" value="Genomic_DNA"/>
</dbReference>
<dbReference type="Proteomes" id="UP000095621">
    <property type="component" value="Unassembled WGS sequence"/>
</dbReference>
<evidence type="ECO:0000313" key="3">
    <source>
        <dbReference type="Proteomes" id="UP000095621"/>
    </source>
</evidence>
<evidence type="ECO:0000313" key="1">
    <source>
        <dbReference type="EMBL" id="CUQ78500.1"/>
    </source>
</evidence>
<evidence type="ECO:0000313" key="4">
    <source>
        <dbReference type="Proteomes" id="UP000095780"/>
    </source>
</evidence>
<reference evidence="3 4" key="1">
    <citation type="submission" date="2015-09" db="EMBL/GenBank/DDBJ databases">
        <authorList>
            <consortium name="Pathogen Informatics"/>
        </authorList>
    </citation>
    <scope>NUCLEOTIDE SEQUENCE [LARGE SCALE GENOMIC DNA]</scope>
    <source>
        <strain evidence="1 3">2789STDY5834875</strain>
        <strain evidence="2 4">2789STDY5834878</strain>
    </source>
</reference>
<accession>A0A174ZVP4</accession>
<sequence>MHDDGDVYMGEYKPPFAIKLMKCDGYIKMGS</sequence>
<dbReference type="AlphaFoldDB" id="A0A174ZVP4"/>
<evidence type="ECO:0000313" key="2">
    <source>
        <dbReference type="EMBL" id="CUQ88578.1"/>
    </source>
</evidence>
<dbReference type="Proteomes" id="UP000095780">
    <property type="component" value="Unassembled WGS sequence"/>
</dbReference>
<name>A0A174ZVP4_9FIRM</name>
<dbReference type="EMBL" id="CZBU01000004">
    <property type="protein sequence ID" value="CUQ78500.1"/>
    <property type="molecule type" value="Genomic_DNA"/>
</dbReference>
<proteinExistence type="predicted"/>
<organism evidence="2 4">
    <name type="scientific">Lachnospira eligens</name>
    <dbReference type="NCBI Taxonomy" id="39485"/>
    <lineage>
        <taxon>Bacteria</taxon>
        <taxon>Bacillati</taxon>
        <taxon>Bacillota</taxon>
        <taxon>Clostridia</taxon>
        <taxon>Lachnospirales</taxon>
        <taxon>Lachnospiraceae</taxon>
        <taxon>Lachnospira</taxon>
    </lineage>
</organism>
<protein>
    <submittedName>
        <fullName evidence="2">Uncharacterized protein</fullName>
    </submittedName>
</protein>
<gene>
    <name evidence="1" type="ORF">ERS852490_02145</name>
    <name evidence="2" type="ORF">ERS852492_02291</name>
</gene>